<dbReference type="Gramene" id="Kaladp0071s0046.1.v1.1">
    <property type="protein sequence ID" value="Kaladp0071s0046.1.v1.1"/>
    <property type="gene ID" value="Kaladp0071s0046.v1.1"/>
</dbReference>
<dbReference type="InterPro" id="IPR039926">
    <property type="entry name" value="Egg_app_1"/>
</dbReference>
<protein>
    <submittedName>
        <fullName evidence="2">Uncharacterized protein</fullName>
    </submittedName>
</protein>
<reference evidence="2" key="1">
    <citation type="submission" date="2021-01" db="UniProtKB">
        <authorList>
            <consortium name="EnsemblPlants"/>
        </authorList>
    </citation>
    <scope>IDENTIFICATION</scope>
</reference>
<keyword evidence="1" id="KW-0472">Membrane</keyword>
<evidence type="ECO:0000313" key="3">
    <source>
        <dbReference type="Proteomes" id="UP000594263"/>
    </source>
</evidence>
<organism evidence="2 3">
    <name type="scientific">Kalanchoe fedtschenkoi</name>
    <name type="common">Lavender scallops</name>
    <name type="synonym">South American air plant</name>
    <dbReference type="NCBI Taxonomy" id="63787"/>
    <lineage>
        <taxon>Eukaryota</taxon>
        <taxon>Viridiplantae</taxon>
        <taxon>Streptophyta</taxon>
        <taxon>Embryophyta</taxon>
        <taxon>Tracheophyta</taxon>
        <taxon>Spermatophyta</taxon>
        <taxon>Magnoliopsida</taxon>
        <taxon>eudicotyledons</taxon>
        <taxon>Gunneridae</taxon>
        <taxon>Pentapetalae</taxon>
        <taxon>Saxifragales</taxon>
        <taxon>Crassulaceae</taxon>
        <taxon>Kalanchoe</taxon>
    </lineage>
</organism>
<dbReference type="Proteomes" id="UP000594263">
    <property type="component" value="Unplaced"/>
</dbReference>
<keyword evidence="1" id="KW-0812">Transmembrane</keyword>
<dbReference type="AlphaFoldDB" id="A0A7N0UJX2"/>
<dbReference type="PANTHER" id="PTHR33333:SF46">
    <property type="entry name" value="LOW QUALITY PROTEIN: GLYCINE-RICH PROTEIN DOT1"/>
    <property type="match status" value="1"/>
</dbReference>
<evidence type="ECO:0000313" key="2">
    <source>
        <dbReference type="EnsemblPlants" id="Kaladp0071s0046.1.v1.1"/>
    </source>
</evidence>
<dbReference type="OMA" id="EGSTIMM"/>
<keyword evidence="1" id="KW-1133">Transmembrane helix</keyword>
<dbReference type="EnsemblPlants" id="Kaladp0071s0046.1.v1.1">
    <property type="protein sequence ID" value="Kaladp0071s0046.1.v1.1"/>
    <property type="gene ID" value="Kaladp0071s0046.v1.1"/>
</dbReference>
<keyword evidence="3" id="KW-1185">Reference proteome</keyword>
<accession>A0A7N0UJX2</accession>
<proteinExistence type="predicted"/>
<feature type="transmembrane region" description="Helical" evidence="1">
    <location>
        <begin position="85"/>
        <end position="105"/>
    </location>
</feature>
<name>A0A7N0UJX2_KALFE</name>
<evidence type="ECO:0000256" key="1">
    <source>
        <dbReference type="SAM" id="Phobius"/>
    </source>
</evidence>
<dbReference type="PANTHER" id="PTHR33333">
    <property type="entry name" value="ERYTHROCYTE MEMBRANE PROTEIN 1-LIKE"/>
    <property type="match status" value="1"/>
</dbReference>
<sequence>MLSGFTDYALGILREKLRGVDADSAKILAVESLKELWLALSNLAAYVHEKSCGHLILSNFVAHAVEMIDEKCPQKTREEWLRASMPWLMVVLMIVSIVLVLRFFCRKKRPVKMMKAPGRNHRMPRRDFASNPKKYFRELRGK</sequence>